<evidence type="ECO:0000313" key="2">
    <source>
        <dbReference type="Proteomes" id="UP000287033"/>
    </source>
</evidence>
<accession>A0A401TUD1</accession>
<comment type="caution">
    <text evidence="1">The sequence shown here is derived from an EMBL/GenBank/DDBJ whole genome shotgun (WGS) entry which is preliminary data.</text>
</comment>
<sequence length="131" mass="14154">MPISGSPRLTRVVSAPAGELVRVAGPAAVVTAKPPQLLGAYLRGQEDTFQLQISVCRVHPERTRAGGWVRTALRHKGRSQFHHLVSSVDRSVIGEGSHTRSSPAAWRHCVVGGSRQMEGFGVLSSHGKRSW</sequence>
<gene>
    <name evidence="1" type="ORF">chiPu_0030424</name>
</gene>
<reference evidence="1 2" key="1">
    <citation type="journal article" date="2018" name="Nat. Ecol. Evol.">
        <title>Shark genomes provide insights into elasmobranch evolution and the origin of vertebrates.</title>
        <authorList>
            <person name="Hara Y"/>
            <person name="Yamaguchi K"/>
            <person name="Onimaru K"/>
            <person name="Kadota M"/>
            <person name="Koyanagi M"/>
            <person name="Keeley SD"/>
            <person name="Tatsumi K"/>
            <person name="Tanaka K"/>
            <person name="Motone F"/>
            <person name="Kageyama Y"/>
            <person name="Nozu R"/>
            <person name="Adachi N"/>
            <person name="Nishimura O"/>
            <person name="Nakagawa R"/>
            <person name="Tanegashima C"/>
            <person name="Kiyatake I"/>
            <person name="Matsumoto R"/>
            <person name="Murakumo K"/>
            <person name="Nishida K"/>
            <person name="Terakita A"/>
            <person name="Kuratani S"/>
            <person name="Sato K"/>
            <person name="Hyodo S Kuraku.S."/>
        </authorList>
    </citation>
    <scope>NUCLEOTIDE SEQUENCE [LARGE SCALE GENOMIC DNA]</scope>
</reference>
<protein>
    <submittedName>
        <fullName evidence="1">Uncharacterized protein</fullName>
    </submittedName>
</protein>
<name>A0A401TUD1_CHIPU</name>
<organism evidence="1 2">
    <name type="scientific">Chiloscyllium punctatum</name>
    <name type="common">Brownbanded bambooshark</name>
    <name type="synonym">Hemiscyllium punctatum</name>
    <dbReference type="NCBI Taxonomy" id="137246"/>
    <lineage>
        <taxon>Eukaryota</taxon>
        <taxon>Metazoa</taxon>
        <taxon>Chordata</taxon>
        <taxon>Craniata</taxon>
        <taxon>Vertebrata</taxon>
        <taxon>Chondrichthyes</taxon>
        <taxon>Elasmobranchii</taxon>
        <taxon>Galeomorphii</taxon>
        <taxon>Galeoidea</taxon>
        <taxon>Orectolobiformes</taxon>
        <taxon>Hemiscylliidae</taxon>
        <taxon>Chiloscyllium</taxon>
    </lineage>
</organism>
<proteinExistence type="predicted"/>
<evidence type="ECO:0000313" key="1">
    <source>
        <dbReference type="EMBL" id="GCC46242.1"/>
    </source>
</evidence>
<dbReference type="AlphaFoldDB" id="A0A401TUD1"/>
<keyword evidence="2" id="KW-1185">Reference proteome</keyword>
<dbReference type="EMBL" id="BEZZ01182605">
    <property type="protein sequence ID" value="GCC46242.1"/>
    <property type="molecule type" value="Genomic_DNA"/>
</dbReference>
<dbReference type="Proteomes" id="UP000287033">
    <property type="component" value="Unassembled WGS sequence"/>
</dbReference>